<gene>
    <name evidence="1" type="ORF">EIB74_02460</name>
    <name evidence="2" type="ORF">EIB75_10980</name>
</gene>
<protein>
    <submittedName>
        <fullName evidence="1">Uncharacterized protein</fullName>
    </submittedName>
</protein>
<evidence type="ECO:0000313" key="3">
    <source>
        <dbReference type="Proteomes" id="UP000272316"/>
    </source>
</evidence>
<dbReference type="RefSeq" id="WP_124801198.1">
    <property type="nucleotide sequence ID" value="NZ_CP034160.1"/>
</dbReference>
<dbReference type="EMBL" id="CP034160">
    <property type="protein sequence ID" value="AZI55745.1"/>
    <property type="molecule type" value="Genomic_DNA"/>
</dbReference>
<reference evidence="3" key="1">
    <citation type="submission" date="2018-11" db="EMBL/GenBank/DDBJ databases">
        <title>Proposal to divide the Flavobacteriaceae and reorganize its genera based on Amino Acid Identity values calculated from whole genome sequences.</title>
        <authorList>
            <person name="Nicholson A.C."/>
            <person name="Gulvik C.A."/>
            <person name="Whitney A.M."/>
            <person name="Sheth M."/>
            <person name="Batra D."/>
            <person name="Pryor J."/>
            <person name="Bernardet J.-F."/>
            <person name="Hugo C."/>
            <person name="Kampfer P."/>
            <person name="Newman J.D."/>
            <person name="McQuiston J.R."/>
        </authorList>
    </citation>
    <scope>NUCLEOTIDE SEQUENCE [LARGE SCALE GENOMIC DNA]</scope>
    <source>
        <strain evidence="3">H6466</strain>
    </source>
</reference>
<sequence length="73" mass="8653">MTSIIITPRNKKELSALKHFIKALDLPYNESKEDISTNTITKEQFEKELENSYSIDEFSQKTTQFLQNLKWKK</sequence>
<dbReference type="EMBL" id="CP034161">
    <property type="protein sequence ID" value="AZI38889.1"/>
    <property type="molecule type" value="Genomic_DNA"/>
</dbReference>
<dbReference type="AlphaFoldDB" id="A0A3G8Y0N9"/>
<accession>A0A3G8ZFY7</accession>
<reference evidence="4" key="2">
    <citation type="submission" date="2018-11" db="EMBL/GenBank/DDBJ databases">
        <title>Proposal to divide the Flavobacteriaceae and reorganize its genera based on Amino Acid Identity values calculated from whole genome sequences.</title>
        <authorList>
            <person name="Nicholson A.C."/>
            <person name="Gulvik C.A."/>
            <person name="Whitney A.M."/>
            <person name="Humrighouse B.W."/>
            <person name="Bell M."/>
            <person name="Holmes B."/>
            <person name="Steigerwalt A.B."/>
            <person name="Villarma A."/>
            <person name="Sheth M."/>
            <person name="Batra D."/>
            <person name="Pryor J."/>
            <person name="Bernardet J.-F."/>
            <person name="Hugo C."/>
            <person name="Kampfer P."/>
            <person name="Newman J.D."/>
            <person name="McQuiston J.R."/>
        </authorList>
    </citation>
    <scope>NUCLEOTIDE SEQUENCE [LARGE SCALE GENOMIC DNA]</scope>
    <source>
        <strain evidence="4">F5649</strain>
    </source>
</reference>
<dbReference type="KEGG" id="eva:EIB75_10980"/>
<name>A0A3G8Y0N9_9FLAO</name>
<dbReference type="OrthoDB" id="1262858at2"/>
<dbReference type="Proteomes" id="UP000272316">
    <property type="component" value="Chromosome"/>
</dbReference>
<keyword evidence="4" id="KW-1185">Reference proteome</keyword>
<evidence type="ECO:0000313" key="2">
    <source>
        <dbReference type="EMBL" id="AZI55745.1"/>
    </source>
</evidence>
<evidence type="ECO:0000313" key="4">
    <source>
        <dbReference type="Proteomes" id="UP000281810"/>
    </source>
</evidence>
<organism evidence="1 4">
    <name type="scientific">Epilithonimonas vandammei</name>
    <dbReference type="NCBI Taxonomy" id="2487072"/>
    <lineage>
        <taxon>Bacteria</taxon>
        <taxon>Pseudomonadati</taxon>
        <taxon>Bacteroidota</taxon>
        <taxon>Flavobacteriia</taxon>
        <taxon>Flavobacteriales</taxon>
        <taxon>Weeksellaceae</taxon>
        <taxon>Chryseobacterium group</taxon>
        <taxon>Epilithonimonas</taxon>
    </lineage>
</organism>
<dbReference type="Proteomes" id="UP000281810">
    <property type="component" value="Chromosome"/>
</dbReference>
<proteinExistence type="predicted"/>
<accession>A0A3G8Y0N9</accession>
<reference evidence="1" key="3">
    <citation type="submission" date="2018-11" db="EMBL/GenBank/DDBJ databases">
        <title>Proposal to divide the Flavobacteriaceae and reorganize its genera based on Amino Acid Identity values calculated from whole genome sequences.</title>
        <authorList>
            <person name="Nicholson A.C."/>
            <person name="Gulvik C.A."/>
            <person name="Whitney A.M."/>
            <person name="Humrighouse B.W."/>
            <person name="Bell M."/>
            <person name="Holmes B."/>
            <person name="Steigerwalt A."/>
            <person name="Villarma A."/>
            <person name="Sheth M."/>
            <person name="Batra D."/>
            <person name="Pryor J."/>
            <person name="Bernardet J.-F."/>
            <person name="Hugo C."/>
            <person name="Kampfer P."/>
            <person name="Newman J."/>
            <person name="Mcquiston J.R."/>
        </authorList>
    </citation>
    <scope>NUCLEOTIDE SEQUENCE [LARGE SCALE GENOMIC DNA]</scope>
    <source>
        <strain evidence="1">F5649</strain>
        <strain evidence="2">H6466</strain>
    </source>
</reference>
<evidence type="ECO:0000313" key="1">
    <source>
        <dbReference type="EMBL" id="AZI38889.1"/>
    </source>
</evidence>
<dbReference type="InterPro" id="IPR020271">
    <property type="entry name" value="Uncharacterised_MJ1172"/>
</dbReference>
<dbReference type="Pfam" id="PF10884">
    <property type="entry name" value="DUF2683"/>
    <property type="match status" value="1"/>
</dbReference>